<dbReference type="Pfam" id="PF02311">
    <property type="entry name" value="AraC_binding"/>
    <property type="match status" value="1"/>
</dbReference>
<dbReference type="InterPro" id="IPR020449">
    <property type="entry name" value="Tscrpt_reg_AraC-type_HTH"/>
</dbReference>
<dbReference type="AlphaFoldDB" id="A0A329QRQ9"/>
<evidence type="ECO:0000256" key="3">
    <source>
        <dbReference type="ARBA" id="ARBA00023163"/>
    </source>
</evidence>
<name>A0A329QRQ9_9BACL</name>
<dbReference type="PANTHER" id="PTHR43280:SF28">
    <property type="entry name" value="HTH-TYPE TRANSCRIPTIONAL ACTIVATOR RHAS"/>
    <property type="match status" value="1"/>
</dbReference>
<dbReference type="InterPro" id="IPR014710">
    <property type="entry name" value="RmlC-like_jellyroll"/>
</dbReference>
<dbReference type="Pfam" id="PF12833">
    <property type="entry name" value="HTH_18"/>
    <property type="match status" value="1"/>
</dbReference>
<gene>
    <name evidence="5" type="ORF">DC345_18790</name>
</gene>
<evidence type="ECO:0000256" key="2">
    <source>
        <dbReference type="ARBA" id="ARBA00023125"/>
    </source>
</evidence>
<dbReference type="SMART" id="SM00342">
    <property type="entry name" value="HTH_ARAC"/>
    <property type="match status" value="1"/>
</dbReference>
<organism evidence="5 6">
    <name type="scientific">Paenibacillus taichungensis</name>
    <dbReference type="NCBI Taxonomy" id="484184"/>
    <lineage>
        <taxon>Bacteria</taxon>
        <taxon>Bacillati</taxon>
        <taxon>Bacillota</taxon>
        <taxon>Bacilli</taxon>
        <taxon>Bacillales</taxon>
        <taxon>Paenibacillaceae</taxon>
        <taxon>Paenibacillus</taxon>
    </lineage>
</organism>
<evidence type="ECO:0000256" key="1">
    <source>
        <dbReference type="ARBA" id="ARBA00023015"/>
    </source>
</evidence>
<dbReference type="Gene3D" id="2.60.120.10">
    <property type="entry name" value="Jelly Rolls"/>
    <property type="match status" value="1"/>
</dbReference>
<dbReference type="InterPro" id="IPR003313">
    <property type="entry name" value="AraC-bd"/>
</dbReference>
<dbReference type="PROSITE" id="PS00041">
    <property type="entry name" value="HTH_ARAC_FAMILY_1"/>
    <property type="match status" value="1"/>
</dbReference>
<dbReference type="SUPFAM" id="SSF51215">
    <property type="entry name" value="Regulatory protein AraC"/>
    <property type="match status" value="1"/>
</dbReference>
<keyword evidence="1" id="KW-0805">Transcription regulation</keyword>
<dbReference type="PROSITE" id="PS01124">
    <property type="entry name" value="HTH_ARAC_FAMILY_2"/>
    <property type="match status" value="1"/>
</dbReference>
<protein>
    <submittedName>
        <fullName evidence="5">AraC family transcriptional regulator</fullName>
    </submittedName>
</protein>
<dbReference type="Proteomes" id="UP000250642">
    <property type="component" value="Unassembled WGS sequence"/>
</dbReference>
<dbReference type="PRINTS" id="PR00032">
    <property type="entry name" value="HTHARAC"/>
</dbReference>
<dbReference type="EMBL" id="QEVW01000012">
    <property type="protein sequence ID" value="RAW13408.1"/>
    <property type="molecule type" value="Genomic_DNA"/>
</dbReference>
<dbReference type="InterPro" id="IPR037923">
    <property type="entry name" value="HTH-like"/>
</dbReference>
<proteinExistence type="predicted"/>
<dbReference type="GO" id="GO:0003700">
    <property type="term" value="F:DNA-binding transcription factor activity"/>
    <property type="evidence" value="ECO:0007669"/>
    <property type="project" value="InterPro"/>
</dbReference>
<feature type="domain" description="HTH araC/xylS-type" evidence="4">
    <location>
        <begin position="199"/>
        <end position="297"/>
    </location>
</feature>
<dbReference type="PANTHER" id="PTHR43280">
    <property type="entry name" value="ARAC-FAMILY TRANSCRIPTIONAL REGULATOR"/>
    <property type="match status" value="1"/>
</dbReference>
<dbReference type="Gene3D" id="1.10.10.60">
    <property type="entry name" value="Homeodomain-like"/>
    <property type="match status" value="2"/>
</dbReference>
<accession>A0A329QRQ9</accession>
<dbReference type="SUPFAM" id="SSF46689">
    <property type="entry name" value="Homeodomain-like"/>
    <property type="match status" value="1"/>
</dbReference>
<comment type="caution">
    <text evidence="5">The sequence shown here is derived from an EMBL/GenBank/DDBJ whole genome shotgun (WGS) entry which is preliminary data.</text>
</comment>
<dbReference type="InterPro" id="IPR018062">
    <property type="entry name" value="HTH_AraC-typ_CS"/>
</dbReference>
<keyword evidence="2" id="KW-0238">DNA-binding</keyword>
<dbReference type="GO" id="GO:0043565">
    <property type="term" value="F:sequence-specific DNA binding"/>
    <property type="evidence" value="ECO:0007669"/>
    <property type="project" value="InterPro"/>
</dbReference>
<dbReference type="InterPro" id="IPR009057">
    <property type="entry name" value="Homeodomain-like_sf"/>
</dbReference>
<keyword evidence="3" id="KW-0804">Transcription</keyword>
<sequence length="307" mass="35598">MLCSRISCAILTLTIIGEVRAMIKYTASTHIHPDLLVDPFWVDSLSKVSPEHTHDFYEFFILSEGQCQHIVNGRTQHLRPGCLVFIRPDDIHRYEPEGTQDCRFLNSPCRSAVIEEALAYLNEQKYAQGLLQAPVPQIAMLSQLEMTEMVRSFERIMMLSTVDKKKARVYAKGLIIQIFTQHFFELDTIEQPILPLWLEHAISKMQLKENMNRGLHALYELSGRSVGHVNRAFRQYLNQTPTEYINQLRLNVAKNLLLTTELRVLEIALEAGFENVSHFYHQFKKYYNQAPLDFRKNATMNKESLLP</sequence>
<evidence type="ECO:0000313" key="6">
    <source>
        <dbReference type="Proteomes" id="UP000250642"/>
    </source>
</evidence>
<reference evidence="5 6" key="1">
    <citation type="submission" date="2018-04" db="EMBL/GenBank/DDBJ databases">
        <title>Paenibacillus taichungensis Genome sequencing and assembly.</title>
        <authorList>
            <person name="Xu J."/>
            <person name="Rensing C."/>
            <person name="Mazhar H.S."/>
        </authorList>
    </citation>
    <scope>NUCLEOTIDE SEQUENCE [LARGE SCALE GENOMIC DNA]</scope>
    <source>
        <strain evidence="5 6">NC1</strain>
    </source>
</reference>
<evidence type="ECO:0000259" key="4">
    <source>
        <dbReference type="PROSITE" id="PS01124"/>
    </source>
</evidence>
<evidence type="ECO:0000313" key="5">
    <source>
        <dbReference type="EMBL" id="RAW13408.1"/>
    </source>
</evidence>
<dbReference type="InterPro" id="IPR018060">
    <property type="entry name" value="HTH_AraC"/>
</dbReference>